<reference evidence="2" key="1">
    <citation type="submission" date="2020-02" db="EMBL/GenBank/DDBJ databases">
        <authorList>
            <person name="Meier V. D."/>
        </authorList>
    </citation>
    <scope>NUCLEOTIDE SEQUENCE</scope>
    <source>
        <strain evidence="2">AVDCRST_MAG82</strain>
    </source>
</reference>
<accession>A0A6J4PFS9</accession>
<proteinExistence type="predicted"/>
<gene>
    <name evidence="2" type="ORF">AVDCRST_MAG82-827</name>
</gene>
<protein>
    <submittedName>
        <fullName evidence="2">Uncharacterized protein</fullName>
    </submittedName>
</protein>
<sequence length="34" mass="3851">GEYAGAGTAATRGRFHYRERRETRGRGPRRTEDG</sequence>
<evidence type="ECO:0000256" key="1">
    <source>
        <dbReference type="SAM" id="MobiDB-lite"/>
    </source>
</evidence>
<name>A0A6J4PFS9_9ACTN</name>
<dbReference type="EMBL" id="CADCVA010000108">
    <property type="protein sequence ID" value="CAA9411664.1"/>
    <property type="molecule type" value="Genomic_DNA"/>
</dbReference>
<feature type="compositionally biased region" description="Low complexity" evidence="1">
    <location>
        <begin position="1"/>
        <end position="12"/>
    </location>
</feature>
<organism evidence="2">
    <name type="scientific">uncultured Rubrobacteraceae bacterium</name>
    <dbReference type="NCBI Taxonomy" id="349277"/>
    <lineage>
        <taxon>Bacteria</taxon>
        <taxon>Bacillati</taxon>
        <taxon>Actinomycetota</taxon>
        <taxon>Rubrobacteria</taxon>
        <taxon>Rubrobacterales</taxon>
        <taxon>Rubrobacteraceae</taxon>
        <taxon>environmental samples</taxon>
    </lineage>
</organism>
<feature type="region of interest" description="Disordered" evidence="1">
    <location>
        <begin position="1"/>
        <end position="34"/>
    </location>
</feature>
<feature type="non-terminal residue" evidence="2">
    <location>
        <position position="34"/>
    </location>
</feature>
<evidence type="ECO:0000313" key="2">
    <source>
        <dbReference type="EMBL" id="CAA9411664.1"/>
    </source>
</evidence>
<feature type="compositionally biased region" description="Basic and acidic residues" evidence="1">
    <location>
        <begin position="19"/>
        <end position="34"/>
    </location>
</feature>
<feature type="non-terminal residue" evidence="2">
    <location>
        <position position="1"/>
    </location>
</feature>
<dbReference type="AlphaFoldDB" id="A0A6J4PFS9"/>